<dbReference type="PANTHER" id="PTHR15462">
    <property type="entry name" value="SERINE PROTEASE"/>
    <property type="match status" value="1"/>
</dbReference>
<dbReference type="EMBL" id="FQXB01000001">
    <property type="protein sequence ID" value="SHG79334.1"/>
    <property type="molecule type" value="Genomic_DNA"/>
</dbReference>
<keyword evidence="5" id="KW-1185">Reference proteome</keyword>
<feature type="transmembrane region" description="Helical" evidence="2">
    <location>
        <begin position="13"/>
        <end position="31"/>
    </location>
</feature>
<dbReference type="InterPro" id="IPR009003">
    <property type="entry name" value="Peptidase_S1_PA"/>
</dbReference>
<evidence type="ECO:0000256" key="1">
    <source>
        <dbReference type="ARBA" id="ARBA00022729"/>
    </source>
</evidence>
<organism evidence="4 5">
    <name type="scientific">Cognatiyoonia sediminum</name>
    <dbReference type="NCBI Taxonomy" id="1508389"/>
    <lineage>
        <taxon>Bacteria</taxon>
        <taxon>Pseudomonadati</taxon>
        <taxon>Pseudomonadota</taxon>
        <taxon>Alphaproteobacteria</taxon>
        <taxon>Rhodobacterales</taxon>
        <taxon>Paracoccaceae</taxon>
        <taxon>Cognatiyoonia</taxon>
    </lineage>
</organism>
<dbReference type="PROSITE" id="PS50240">
    <property type="entry name" value="TRYPSIN_DOM"/>
    <property type="match status" value="1"/>
</dbReference>
<dbReference type="InterPro" id="IPR018114">
    <property type="entry name" value="TRYPSIN_HIS"/>
</dbReference>
<dbReference type="InterPro" id="IPR050966">
    <property type="entry name" value="Glutamyl_endopeptidase"/>
</dbReference>
<dbReference type="PANTHER" id="PTHR15462:SF8">
    <property type="entry name" value="SERINE PROTEASE"/>
    <property type="match status" value="1"/>
</dbReference>
<dbReference type="STRING" id="1508389.SAMN05444003_0949"/>
<sequence>MEVAAHYERGLKIATLLTGFLLPTDVFRCIWCLMIKPSILAIALICLFVGPSVVSAQQVTRLTPTQQAPWAAVGQLVKGRIGTQSVCTATLVAPDVILTAAHCVNGAKNETPSGLRQYTFAAGWNKGEAFATRSISEIIVPRSYVPGGEDRLRNLNSDWALVRLSDPITNIEPVPIVPLPGPWETVYFLTYSNAEPDTPYLTSGCAHRTLEEGPLQIACPVSSGNSGAAVFVGQPDNPQIVAVIAAKAQNNAFAVVPGEELLSRIESLQ</sequence>
<dbReference type="GO" id="GO:0006508">
    <property type="term" value="P:proteolysis"/>
    <property type="evidence" value="ECO:0007669"/>
    <property type="project" value="InterPro"/>
</dbReference>
<accession>A0A1M5MPL0</accession>
<keyword evidence="2" id="KW-0812">Transmembrane</keyword>
<keyword evidence="2" id="KW-1133">Transmembrane helix</keyword>
<dbReference type="AlphaFoldDB" id="A0A1M5MPL0"/>
<keyword evidence="2" id="KW-0472">Membrane</keyword>
<feature type="domain" description="Peptidase S1" evidence="3">
    <location>
        <begin position="53"/>
        <end position="269"/>
    </location>
</feature>
<gene>
    <name evidence="4" type="ORF">SAMN05444003_0949</name>
</gene>
<dbReference type="SUPFAM" id="SSF50494">
    <property type="entry name" value="Trypsin-like serine proteases"/>
    <property type="match status" value="1"/>
</dbReference>
<name>A0A1M5MPL0_9RHOB</name>
<dbReference type="PROSITE" id="PS00134">
    <property type="entry name" value="TRYPSIN_HIS"/>
    <property type="match status" value="1"/>
</dbReference>
<protein>
    <submittedName>
        <fullName evidence="4">V8-like Glu-specific endopeptidase</fullName>
    </submittedName>
</protein>
<evidence type="ECO:0000256" key="2">
    <source>
        <dbReference type="SAM" id="Phobius"/>
    </source>
</evidence>
<feature type="transmembrane region" description="Helical" evidence="2">
    <location>
        <begin position="38"/>
        <end position="56"/>
    </location>
</feature>
<evidence type="ECO:0000313" key="4">
    <source>
        <dbReference type="EMBL" id="SHG79334.1"/>
    </source>
</evidence>
<keyword evidence="1" id="KW-0732">Signal</keyword>
<proteinExistence type="predicted"/>
<dbReference type="Gene3D" id="2.40.10.10">
    <property type="entry name" value="Trypsin-like serine proteases"/>
    <property type="match status" value="2"/>
</dbReference>
<evidence type="ECO:0000259" key="3">
    <source>
        <dbReference type="PROSITE" id="PS50240"/>
    </source>
</evidence>
<reference evidence="4 5" key="1">
    <citation type="submission" date="2016-11" db="EMBL/GenBank/DDBJ databases">
        <authorList>
            <person name="Jaros S."/>
            <person name="Januszkiewicz K."/>
            <person name="Wedrychowicz H."/>
        </authorList>
    </citation>
    <scope>NUCLEOTIDE SEQUENCE [LARGE SCALE GENOMIC DNA]</scope>
    <source>
        <strain evidence="4 5">DSM 28715</strain>
    </source>
</reference>
<dbReference type="GO" id="GO:0004252">
    <property type="term" value="F:serine-type endopeptidase activity"/>
    <property type="evidence" value="ECO:0007669"/>
    <property type="project" value="InterPro"/>
</dbReference>
<evidence type="ECO:0000313" key="5">
    <source>
        <dbReference type="Proteomes" id="UP000184074"/>
    </source>
</evidence>
<dbReference type="InterPro" id="IPR043504">
    <property type="entry name" value="Peptidase_S1_PA_chymotrypsin"/>
</dbReference>
<dbReference type="Proteomes" id="UP000184074">
    <property type="component" value="Unassembled WGS sequence"/>
</dbReference>
<dbReference type="InterPro" id="IPR001254">
    <property type="entry name" value="Trypsin_dom"/>
</dbReference>
<dbReference type="Pfam" id="PF00089">
    <property type="entry name" value="Trypsin"/>
    <property type="match status" value="1"/>
</dbReference>